<accession>A0A5C5RTV0</accession>
<name>A0A5C5RTV0_9ACTN</name>
<proteinExistence type="predicted"/>
<dbReference type="InterPro" id="IPR057154">
    <property type="entry name" value="DUF7832"/>
</dbReference>
<organism evidence="2 3">
    <name type="scientific">Tsukamurella sputi</name>
    <dbReference type="NCBI Taxonomy" id="2591848"/>
    <lineage>
        <taxon>Bacteria</taxon>
        <taxon>Bacillati</taxon>
        <taxon>Actinomycetota</taxon>
        <taxon>Actinomycetes</taxon>
        <taxon>Mycobacteriales</taxon>
        <taxon>Tsukamurellaceae</taxon>
        <taxon>Tsukamurella</taxon>
    </lineage>
</organism>
<dbReference type="Pfam" id="PF25191">
    <property type="entry name" value="DUF7832"/>
    <property type="match status" value="1"/>
</dbReference>
<evidence type="ECO:0000313" key="3">
    <source>
        <dbReference type="Proteomes" id="UP000319792"/>
    </source>
</evidence>
<evidence type="ECO:0000313" key="2">
    <source>
        <dbReference type="EMBL" id="TWS25900.1"/>
    </source>
</evidence>
<evidence type="ECO:0000259" key="1">
    <source>
        <dbReference type="Pfam" id="PF25191"/>
    </source>
</evidence>
<dbReference type="EMBL" id="VIGV01000001">
    <property type="protein sequence ID" value="TWS25900.1"/>
    <property type="molecule type" value="Genomic_DNA"/>
</dbReference>
<feature type="domain" description="DUF7832" evidence="1">
    <location>
        <begin position="3"/>
        <end position="104"/>
    </location>
</feature>
<comment type="caution">
    <text evidence="2">The sequence shown here is derived from an EMBL/GenBank/DDBJ whole genome shotgun (WGS) entry which is preliminary data.</text>
</comment>
<dbReference type="Proteomes" id="UP000319792">
    <property type="component" value="Unassembled WGS sequence"/>
</dbReference>
<reference evidence="2 3" key="1">
    <citation type="submission" date="2019-08" db="EMBL/GenBank/DDBJ databases">
        <title>Tsukamurella conjunctivitidis sp. nov., Tsukamurella assacharolytica sp. nov. and Tsukamurella sputae sp. nov. isolated from patients with conjunctivitis, bacteraemia (lymphoma) and respiratory infection (sputum) in Hong Kong.</title>
        <authorList>
            <person name="Fok K.M.N."/>
            <person name="Fong J.Y.H."/>
        </authorList>
    </citation>
    <scope>NUCLEOTIDE SEQUENCE [LARGE SCALE GENOMIC DNA]</scope>
    <source>
        <strain evidence="2 3">HKU70</strain>
    </source>
</reference>
<keyword evidence="3" id="KW-1185">Reference proteome</keyword>
<dbReference type="AlphaFoldDB" id="A0A5C5RTV0"/>
<protein>
    <recommendedName>
        <fullName evidence="1">DUF7832 domain-containing protein</fullName>
    </recommendedName>
</protein>
<dbReference type="RefSeq" id="WP_146430347.1">
    <property type="nucleotide sequence ID" value="NZ_VIGV01000001.1"/>
</dbReference>
<dbReference type="OrthoDB" id="4827574at2"/>
<gene>
    <name evidence="2" type="ORF">FK268_01155</name>
</gene>
<sequence>MTYDDAEWHSDTIAESDLPEEAGSTHIGMYYAWARARELVTGTHLEHGVDGQVPDGTLHLLDERAMTPGAYAETHLAGQLDVSAFTPEGQAFTDSAYEAYLGAYGRIPAVASAANMYAAPDTWLLYNAVEPVLDELDALWRARR</sequence>